<gene>
    <name evidence="9" type="ORF">BKA67DRAFT_665453</name>
</gene>
<keyword evidence="9" id="KW-0238">DNA-binding</keyword>
<dbReference type="GO" id="GO:0071008">
    <property type="term" value="C:U2-type post-mRNA release spliceosomal complex"/>
    <property type="evidence" value="ECO:0007669"/>
    <property type="project" value="TreeGrafter"/>
</dbReference>
<evidence type="ECO:0000256" key="6">
    <source>
        <dbReference type="ARBA" id="ARBA00023242"/>
    </source>
</evidence>
<dbReference type="Proteomes" id="UP000758603">
    <property type="component" value="Unassembled WGS sequence"/>
</dbReference>
<dbReference type="PANTHER" id="PTHR23329">
    <property type="entry name" value="TUFTELIN-INTERACTING PROTEIN 11-RELATED"/>
    <property type="match status" value="1"/>
</dbReference>
<comment type="caution">
    <text evidence="9">The sequence shown here is derived from an EMBL/GenBank/DDBJ whole genome shotgun (WGS) entry which is preliminary data.</text>
</comment>
<evidence type="ECO:0000313" key="10">
    <source>
        <dbReference type="Proteomes" id="UP000758603"/>
    </source>
</evidence>
<dbReference type="EMBL" id="JAGPXC010000014">
    <property type="protein sequence ID" value="KAH6640088.1"/>
    <property type="molecule type" value="Genomic_DNA"/>
</dbReference>
<feature type="compositionally biased region" description="Acidic residues" evidence="7">
    <location>
        <begin position="100"/>
        <end position="118"/>
    </location>
</feature>
<dbReference type="InterPro" id="IPR045211">
    <property type="entry name" value="TFP11/STIP/Ntr1"/>
</dbReference>
<feature type="domain" description="G-patch" evidence="8">
    <location>
        <begin position="248"/>
        <end position="294"/>
    </location>
</feature>
<dbReference type="GeneID" id="70137445"/>
<feature type="compositionally biased region" description="Low complexity" evidence="7">
    <location>
        <begin position="9"/>
        <end position="20"/>
    </location>
</feature>
<dbReference type="InterPro" id="IPR022783">
    <property type="entry name" value="GCFC_dom"/>
</dbReference>
<dbReference type="PROSITE" id="PS50174">
    <property type="entry name" value="G_PATCH"/>
    <property type="match status" value="1"/>
</dbReference>
<comment type="subcellular location">
    <subcellularLocation>
        <location evidence="1">Nucleus</location>
    </subcellularLocation>
</comment>
<accession>A0A9P8REP6</accession>
<feature type="compositionally biased region" description="Polar residues" evidence="7">
    <location>
        <begin position="173"/>
        <end position="200"/>
    </location>
</feature>
<dbReference type="RefSeq" id="XP_045951162.1">
    <property type="nucleotide sequence ID" value="XM_046108554.1"/>
</dbReference>
<keyword evidence="6" id="KW-0539">Nucleus</keyword>
<reference evidence="9" key="1">
    <citation type="journal article" date="2021" name="Nat. Commun.">
        <title>Genetic determinants of endophytism in the Arabidopsis root mycobiome.</title>
        <authorList>
            <person name="Mesny F."/>
            <person name="Miyauchi S."/>
            <person name="Thiergart T."/>
            <person name="Pickel B."/>
            <person name="Atanasova L."/>
            <person name="Karlsson M."/>
            <person name="Huettel B."/>
            <person name="Barry K.W."/>
            <person name="Haridas S."/>
            <person name="Chen C."/>
            <person name="Bauer D."/>
            <person name="Andreopoulos W."/>
            <person name="Pangilinan J."/>
            <person name="LaButti K."/>
            <person name="Riley R."/>
            <person name="Lipzen A."/>
            <person name="Clum A."/>
            <person name="Drula E."/>
            <person name="Henrissat B."/>
            <person name="Kohler A."/>
            <person name="Grigoriev I.V."/>
            <person name="Martin F.M."/>
            <person name="Hacquard S."/>
        </authorList>
    </citation>
    <scope>NUCLEOTIDE SEQUENCE</scope>
    <source>
        <strain evidence="9">MPI-SDFR-AT-0073</strain>
    </source>
</reference>
<evidence type="ECO:0000256" key="7">
    <source>
        <dbReference type="SAM" id="MobiDB-lite"/>
    </source>
</evidence>
<dbReference type="InterPro" id="IPR000467">
    <property type="entry name" value="G_patch_dom"/>
</dbReference>
<evidence type="ECO:0000256" key="5">
    <source>
        <dbReference type="ARBA" id="ARBA00023187"/>
    </source>
</evidence>
<evidence type="ECO:0000259" key="8">
    <source>
        <dbReference type="PROSITE" id="PS50174"/>
    </source>
</evidence>
<comment type="similarity">
    <text evidence="2">Belongs to the TFP11/STIP family.</text>
</comment>
<feature type="compositionally biased region" description="Basic and acidic residues" evidence="7">
    <location>
        <begin position="292"/>
        <end position="313"/>
    </location>
</feature>
<keyword evidence="5" id="KW-0508">mRNA splicing</keyword>
<dbReference type="Pfam" id="PF12457">
    <property type="entry name" value="TIP_N"/>
    <property type="match status" value="1"/>
</dbReference>
<evidence type="ECO:0000256" key="2">
    <source>
        <dbReference type="ARBA" id="ARBA00010900"/>
    </source>
</evidence>
<dbReference type="Pfam" id="PF07842">
    <property type="entry name" value="GCFC"/>
    <property type="match status" value="1"/>
</dbReference>
<evidence type="ECO:0000256" key="3">
    <source>
        <dbReference type="ARBA" id="ARBA00022664"/>
    </source>
</evidence>
<dbReference type="PANTHER" id="PTHR23329:SF1">
    <property type="entry name" value="TUFTELIN-INTERACTING PROTEIN 11"/>
    <property type="match status" value="1"/>
</dbReference>
<feature type="region of interest" description="Disordered" evidence="7">
    <location>
        <begin position="291"/>
        <end position="353"/>
    </location>
</feature>
<proteinExistence type="inferred from homology"/>
<evidence type="ECO:0000313" key="9">
    <source>
        <dbReference type="EMBL" id="KAH6640088.1"/>
    </source>
</evidence>
<dbReference type="InterPro" id="IPR022159">
    <property type="entry name" value="STIP/TFIP11_N"/>
</dbReference>
<feature type="compositionally biased region" description="Basic residues" evidence="7">
    <location>
        <begin position="323"/>
        <end position="333"/>
    </location>
</feature>
<dbReference type="Pfam" id="PF01585">
    <property type="entry name" value="G-patch"/>
    <property type="match status" value="1"/>
</dbReference>
<dbReference type="SMART" id="SM00443">
    <property type="entry name" value="G_patch"/>
    <property type="match status" value="1"/>
</dbReference>
<dbReference type="AlphaFoldDB" id="A0A9P8REP6"/>
<sequence>MSFDPGNISKADAAAYSSSDSDIDDDRLDAPSADPRSDYLDDFKPRKRRRVGGNAKESAALGIFGSDSEGEGSSRGRNGKKNLRFQNMSFVSAGRQKPDAEEEDDEDEDQDLVEDLEYAEPARFGLGSKATAAPGEQGYNDDDDDDDYDDDETTTAGIGLGFKSAAGGLGWGTPTQTRAPMSFTKSSDTQSQSAVNSYNASAPLGSGFVPSSAREPMLKPEFRDAPNTPKQAPKPSVFSKGAGGGGAKMSFAQRMMEKMGYKEGQGLGAEGQGRDVIIEAVLRPQGVGLGAVKEKSKQERDLERRQARERGEEVIDSDDEERKKKKLRERRKKGLESGSASGSSTPKRPKTRYLTVNDIKKAAPGLHIPDAFAPILDMTGPGKKLLTPGSGLMTPNAGTGTEVAEITEARKLAGRAQRDLSAFVDEWKTLEERKAWLDMEGYQRQQELDEFQGDFEKMQIVASTLDEISRAATQREWDPVIVGLRRIEASGAIDEDLSAVAVGAIHPFLRDAVQGWQPLEDAKLGNFADDLTSVQGVLCLKSTKASTNAVTKWDQDLDSTHRQHQKSTTPYESMVYKVLFPKLVTTIAQQWDVHDPTRLLSVFDRWEPLFPSFVRAQLIEQLVRRLDEAISSWKPKSKQRHNLPHAWLFPWLQHLPPYHLEPRGTGIVADVRRKFQKLIRDWQFDRGVIPGLSQWKDVFRPSKSQDQWKPLVMHHILPSMAKYLRVNFRVDPADQEPYLPMLNGVLKWSDILAPSMIAEVIVAEVFPMWQDVLHQWLTSDDANYEEIGAWFEWWQETALAELSGSESVAAEFKRGTEMISKALDLGDAAKQLPKPDGQPAHRPKPRSTQSIGVPVVPIASPVTDFVEKSFREEVEDWCNENDLRFIPTHKTTSFGQKYYRLTARMDGKGGVLAFFEKGADILVAEGRKQVFELKRDQKDDQNQVTEWFMLLAHLENENR</sequence>
<organism evidence="9 10">
    <name type="scientific">Truncatella angustata</name>
    <dbReference type="NCBI Taxonomy" id="152316"/>
    <lineage>
        <taxon>Eukaryota</taxon>
        <taxon>Fungi</taxon>
        <taxon>Dikarya</taxon>
        <taxon>Ascomycota</taxon>
        <taxon>Pezizomycotina</taxon>
        <taxon>Sordariomycetes</taxon>
        <taxon>Xylariomycetidae</taxon>
        <taxon>Amphisphaeriales</taxon>
        <taxon>Sporocadaceae</taxon>
        <taxon>Truncatella</taxon>
    </lineage>
</organism>
<keyword evidence="10" id="KW-1185">Reference proteome</keyword>
<evidence type="ECO:0000256" key="1">
    <source>
        <dbReference type="ARBA" id="ARBA00004123"/>
    </source>
</evidence>
<keyword evidence="3" id="KW-0507">mRNA processing</keyword>
<dbReference type="GO" id="GO:0000390">
    <property type="term" value="P:spliceosomal complex disassembly"/>
    <property type="evidence" value="ECO:0007669"/>
    <property type="project" value="InterPro"/>
</dbReference>
<evidence type="ECO:0000256" key="4">
    <source>
        <dbReference type="ARBA" id="ARBA00022728"/>
    </source>
</evidence>
<keyword evidence="4" id="KW-0747">Spliceosome</keyword>
<feature type="region of interest" description="Disordered" evidence="7">
    <location>
        <begin position="1"/>
        <end position="246"/>
    </location>
</feature>
<feature type="region of interest" description="Disordered" evidence="7">
    <location>
        <begin position="830"/>
        <end position="851"/>
    </location>
</feature>
<protein>
    <submittedName>
        <fullName evidence="9">GC-rich sequence DNA-binding factor-like protein-domain-containing protein</fullName>
    </submittedName>
</protein>
<dbReference type="GO" id="GO:0003677">
    <property type="term" value="F:DNA binding"/>
    <property type="evidence" value="ECO:0007669"/>
    <property type="project" value="UniProtKB-KW"/>
</dbReference>
<name>A0A9P8REP6_9PEZI</name>
<feature type="compositionally biased region" description="Acidic residues" evidence="7">
    <location>
        <begin position="139"/>
        <end position="153"/>
    </location>
</feature>
<feature type="compositionally biased region" description="Basic and acidic residues" evidence="7">
    <location>
        <begin position="35"/>
        <end position="44"/>
    </location>
</feature>
<dbReference type="OrthoDB" id="4822at2759"/>